<dbReference type="GO" id="GO:0005886">
    <property type="term" value="C:plasma membrane"/>
    <property type="evidence" value="ECO:0007669"/>
    <property type="project" value="TreeGrafter"/>
</dbReference>
<dbReference type="InterPro" id="IPR007267">
    <property type="entry name" value="GtrA_DPMS_TM"/>
</dbReference>
<evidence type="ECO:0000256" key="5">
    <source>
        <dbReference type="ARBA" id="ARBA00023136"/>
    </source>
</evidence>
<dbReference type="AlphaFoldDB" id="A0A088FN31"/>
<keyword evidence="3" id="KW-0812">Transmembrane</keyword>
<protein>
    <submittedName>
        <fullName evidence="6">Uncharacterized protein</fullName>
    </submittedName>
</protein>
<dbReference type="PANTHER" id="PTHR38459:SF1">
    <property type="entry name" value="PROPHAGE BACTOPRENOL-LINKED GLUCOSE TRANSLOCASE HOMOLOG"/>
    <property type="match status" value="1"/>
</dbReference>
<organism evidence="6">
    <name type="scientific">Xanthomonas citri pv. punicae</name>
    <dbReference type="NCBI Taxonomy" id="487838"/>
    <lineage>
        <taxon>Bacteria</taxon>
        <taxon>Pseudomonadati</taxon>
        <taxon>Pseudomonadota</taxon>
        <taxon>Gammaproteobacteria</taxon>
        <taxon>Lysobacterales</taxon>
        <taxon>Lysobacteraceae</taxon>
        <taxon>Xanthomonas</taxon>
    </lineage>
</organism>
<proteinExistence type="inferred from homology"/>
<dbReference type="InterPro" id="IPR051401">
    <property type="entry name" value="GtrA_CellWall_Glycosyl"/>
</dbReference>
<reference evidence="6" key="1">
    <citation type="journal article" date="2014" name="Appl. Environ. Microbiol.">
        <title>Genomic insights into the evolutionary origin of Xanthomonas axonopodis pv. citri and its ecological relatives.</title>
        <authorList>
            <person name="Midha S."/>
            <person name="Patil P.B."/>
        </authorList>
    </citation>
    <scope>NUCLEOTIDE SEQUENCE</scope>
    <source>
        <strain evidence="6">LMG859</strain>
    </source>
</reference>
<dbReference type="PANTHER" id="PTHR38459">
    <property type="entry name" value="PROPHAGE BACTOPRENOL-LINKED GLUCOSE TRANSLOCASE HOMOLOG"/>
    <property type="match status" value="1"/>
</dbReference>
<dbReference type="GO" id="GO:0000271">
    <property type="term" value="P:polysaccharide biosynthetic process"/>
    <property type="evidence" value="ECO:0007669"/>
    <property type="project" value="InterPro"/>
</dbReference>
<comment type="subcellular location">
    <subcellularLocation>
        <location evidence="1">Membrane</location>
        <topology evidence="1">Multi-pass membrane protein</topology>
    </subcellularLocation>
</comment>
<comment type="similarity">
    <text evidence="2">Belongs to the GtrA family.</text>
</comment>
<evidence type="ECO:0000256" key="2">
    <source>
        <dbReference type="ARBA" id="ARBA00009399"/>
    </source>
</evidence>
<keyword evidence="5" id="KW-0472">Membrane</keyword>
<name>A0A088FN31_XANCI</name>
<dbReference type="Pfam" id="PF04138">
    <property type="entry name" value="GtrA_DPMS_TM"/>
    <property type="match status" value="1"/>
</dbReference>
<dbReference type="EMBL" id="KF991096">
    <property type="protein sequence ID" value="AIM48030.1"/>
    <property type="molecule type" value="Genomic_DNA"/>
</dbReference>
<dbReference type="RefSeq" id="WP_005929648.1">
    <property type="nucleotide sequence ID" value="NZ_CP030164.1"/>
</dbReference>
<evidence type="ECO:0000256" key="3">
    <source>
        <dbReference type="ARBA" id="ARBA00022692"/>
    </source>
</evidence>
<sequence>MIDQKFFKFLVAGGLAALVNFGSRILLNEFMPYAQAIIIAYCIGMLTAFLLNRLFVFKASSNHIHQQAAWFILINVAAALQTLLISLLFAKIIFPKMQMNFYPQAVAHAIGVIAPVAISYLGHKHFTFRGHR</sequence>
<evidence type="ECO:0000256" key="4">
    <source>
        <dbReference type="ARBA" id="ARBA00022989"/>
    </source>
</evidence>
<evidence type="ECO:0000256" key="1">
    <source>
        <dbReference type="ARBA" id="ARBA00004141"/>
    </source>
</evidence>
<keyword evidence="4" id="KW-1133">Transmembrane helix</keyword>
<accession>A0A088FN31</accession>
<evidence type="ECO:0000313" key="6">
    <source>
        <dbReference type="EMBL" id="AIM48030.1"/>
    </source>
</evidence>